<sequence length="214" mass="23687">MSARPRRHGTESAPTWETAPSALFASALGRPIDSAEVQAVLDALGPHVERPIGISVARYDPEIARTVAWDFPAVPRIWPSMATNLGVRDGAVVWLTVAGELVEDAREPRVSFRVPDGIEQIFRPQGAEWNWAPAIIRRRGDLLLDLDVGQGHWDGSYRFPLTPRQSGRLQADPLLYREVWEGLVRICQGRAFFDDPSTLPGSAQSLIDARCGRD</sequence>
<dbReference type="Proteomes" id="UP000262172">
    <property type="component" value="Unassembled WGS sequence"/>
</dbReference>
<dbReference type="OrthoDB" id="5182440at2"/>
<dbReference type="RefSeq" id="WP_116240927.1">
    <property type="nucleotide sequence ID" value="NZ_QUAB01000015.1"/>
</dbReference>
<keyword evidence="2" id="KW-1185">Reference proteome</keyword>
<accession>A0A371NX19</accession>
<comment type="caution">
    <text evidence="1">The sequence shown here is derived from an EMBL/GenBank/DDBJ whole genome shotgun (WGS) entry which is preliminary data.</text>
</comment>
<evidence type="ECO:0000313" key="2">
    <source>
        <dbReference type="Proteomes" id="UP000262172"/>
    </source>
</evidence>
<evidence type="ECO:0000313" key="1">
    <source>
        <dbReference type="EMBL" id="REJ07683.1"/>
    </source>
</evidence>
<dbReference type="EMBL" id="QUAB01000015">
    <property type="protein sequence ID" value="REJ07683.1"/>
    <property type="molecule type" value="Genomic_DNA"/>
</dbReference>
<reference evidence="1 2" key="1">
    <citation type="submission" date="2018-08" db="EMBL/GenBank/DDBJ databases">
        <title>Isolation, diversity and antifungal activity of Actinobacteria from cow dung.</title>
        <authorList>
            <person name="Ling L."/>
        </authorList>
    </citation>
    <scope>NUCLEOTIDE SEQUENCE [LARGE SCALE GENOMIC DNA]</scope>
    <source>
        <strain evidence="1 2">NEAU-LLE</strain>
    </source>
</reference>
<protein>
    <submittedName>
        <fullName evidence="1">Uncharacterized protein</fullName>
    </submittedName>
</protein>
<organism evidence="1 2">
    <name type="scientific">Microbacterium bovistercoris</name>
    <dbReference type="NCBI Taxonomy" id="2293570"/>
    <lineage>
        <taxon>Bacteria</taxon>
        <taxon>Bacillati</taxon>
        <taxon>Actinomycetota</taxon>
        <taxon>Actinomycetes</taxon>
        <taxon>Micrococcales</taxon>
        <taxon>Microbacteriaceae</taxon>
        <taxon>Microbacterium</taxon>
    </lineage>
</organism>
<gene>
    <name evidence="1" type="ORF">DY023_03370</name>
</gene>
<name>A0A371NX19_9MICO</name>
<proteinExistence type="predicted"/>
<dbReference type="AlphaFoldDB" id="A0A371NX19"/>